<evidence type="ECO:0000256" key="2">
    <source>
        <dbReference type="ARBA" id="ARBA00004613"/>
    </source>
</evidence>
<dbReference type="EMBL" id="LGUA01000935">
    <property type="protein sequence ID" value="OAX79681.1"/>
    <property type="molecule type" value="Genomic_DNA"/>
</dbReference>
<evidence type="ECO:0000256" key="10">
    <source>
        <dbReference type="ARBA" id="ARBA00023004"/>
    </source>
</evidence>
<keyword evidence="5" id="KW-0964">Secreted</keyword>
<dbReference type="AlphaFoldDB" id="A0A1B7NSD9"/>
<keyword evidence="12" id="KW-1015">Disulfide bond</keyword>
<gene>
    <name evidence="18" type="ORF">ACJ72_05999</name>
</gene>
<feature type="non-terminal residue" evidence="18">
    <location>
        <position position="73"/>
    </location>
</feature>
<comment type="similarity">
    <text evidence="3">Belongs to the RBT5 family.</text>
</comment>
<dbReference type="PROSITE" id="PS52012">
    <property type="entry name" value="CFEM"/>
    <property type="match status" value="1"/>
</dbReference>
<keyword evidence="9 16" id="KW-0732">Signal</keyword>
<evidence type="ECO:0000256" key="14">
    <source>
        <dbReference type="ARBA" id="ARBA00023288"/>
    </source>
</evidence>
<keyword evidence="14" id="KW-0449">Lipoprotein</keyword>
<keyword evidence="19" id="KW-1185">Reference proteome</keyword>
<evidence type="ECO:0000256" key="15">
    <source>
        <dbReference type="PROSITE-ProRule" id="PRU01356"/>
    </source>
</evidence>
<dbReference type="OrthoDB" id="3767534at2759"/>
<evidence type="ECO:0000256" key="1">
    <source>
        <dbReference type="ARBA" id="ARBA00004609"/>
    </source>
</evidence>
<evidence type="ECO:0000256" key="11">
    <source>
        <dbReference type="ARBA" id="ARBA00023136"/>
    </source>
</evidence>
<keyword evidence="4" id="KW-1003">Cell membrane</keyword>
<keyword evidence="7" id="KW-0336">GPI-anchor</keyword>
<feature type="chain" id="PRO_5008598184" description="CFEM domain-containing protein" evidence="16">
    <location>
        <begin position="19"/>
        <end position="73"/>
    </location>
</feature>
<evidence type="ECO:0000256" key="13">
    <source>
        <dbReference type="ARBA" id="ARBA00023180"/>
    </source>
</evidence>
<keyword evidence="13" id="KW-0325">Glycoprotein</keyword>
<comment type="caution">
    <text evidence="18">The sequence shown here is derived from an EMBL/GenBank/DDBJ whole genome shotgun (WGS) entry which is preliminary data.</text>
</comment>
<reference evidence="18 19" key="1">
    <citation type="submission" date="2015-07" db="EMBL/GenBank/DDBJ databases">
        <title>Emmonsia species relationships and genome sequence.</title>
        <authorList>
            <person name="Cuomo C.A."/>
            <person name="Schwartz I.S."/>
            <person name="Kenyon C."/>
            <person name="de Hoog G.S."/>
            <person name="Govender N.P."/>
            <person name="Botha A."/>
            <person name="Moreno L."/>
            <person name="de Vries M."/>
            <person name="Munoz J.F."/>
            <person name="Stielow J.B."/>
        </authorList>
    </citation>
    <scope>NUCLEOTIDE SEQUENCE [LARGE SCALE GENOMIC DNA]</scope>
    <source>
        <strain evidence="18 19">CBS 136260</strain>
    </source>
</reference>
<comment type="caution">
    <text evidence="15">Lacks conserved residue(s) required for the propagation of feature annotation.</text>
</comment>
<dbReference type="Pfam" id="PF05730">
    <property type="entry name" value="CFEM"/>
    <property type="match status" value="1"/>
</dbReference>
<organism evidence="18 19">
    <name type="scientific">Emergomyces africanus</name>
    <dbReference type="NCBI Taxonomy" id="1955775"/>
    <lineage>
        <taxon>Eukaryota</taxon>
        <taxon>Fungi</taxon>
        <taxon>Dikarya</taxon>
        <taxon>Ascomycota</taxon>
        <taxon>Pezizomycotina</taxon>
        <taxon>Eurotiomycetes</taxon>
        <taxon>Eurotiomycetidae</taxon>
        <taxon>Onygenales</taxon>
        <taxon>Ajellomycetaceae</taxon>
        <taxon>Emergomyces</taxon>
    </lineage>
</organism>
<evidence type="ECO:0000256" key="3">
    <source>
        <dbReference type="ARBA" id="ARBA00010031"/>
    </source>
</evidence>
<dbReference type="InterPro" id="IPR051735">
    <property type="entry name" value="CFEM_domain"/>
</dbReference>
<dbReference type="InterPro" id="IPR008427">
    <property type="entry name" value="Extracellular_membr_CFEM_dom"/>
</dbReference>
<dbReference type="PANTHER" id="PTHR37928:SF2">
    <property type="entry name" value="GPI ANCHORED CFEM DOMAIN PROTEIN (AFU_ORTHOLOGUE AFUA_6G10580)"/>
    <property type="match status" value="1"/>
</dbReference>
<accession>A0A1B7NSD9</accession>
<proteinExistence type="inferred from homology"/>
<evidence type="ECO:0000256" key="12">
    <source>
        <dbReference type="ARBA" id="ARBA00023157"/>
    </source>
</evidence>
<dbReference type="GO" id="GO:0046872">
    <property type="term" value="F:metal ion binding"/>
    <property type="evidence" value="ECO:0007669"/>
    <property type="project" value="UniProtKB-KW"/>
</dbReference>
<evidence type="ECO:0000256" key="7">
    <source>
        <dbReference type="ARBA" id="ARBA00022622"/>
    </source>
</evidence>
<feature type="signal peptide" evidence="16">
    <location>
        <begin position="1"/>
        <end position="18"/>
    </location>
</feature>
<sequence length="73" mass="7607">MQFSHALIALVAASLANAQLPEVPTCALSCFTEAVASDGCTPLTNFKCHCQVKELPGKITPCVEAACSVADRI</sequence>
<keyword evidence="6" id="KW-0349">Heme</keyword>
<evidence type="ECO:0000256" key="4">
    <source>
        <dbReference type="ARBA" id="ARBA00022475"/>
    </source>
</evidence>
<feature type="domain" description="CFEM" evidence="17">
    <location>
        <begin position="1"/>
        <end position="73"/>
    </location>
</feature>
<evidence type="ECO:0000256" key="5">
    <source>
        <dbReference type="ARBA" id="ARBA00022525"/>
    </source>
</evidence>
<dbReference type="GO" id="GO:0005886">
    <property type="term" value="C:plasma membrane"/>
    <property type="evidence" value="ECO:0007669"/>
    <property type="project" value="UniProtKB-SubCell"/>
</dbReference>
<keyword evidence="10" id="KW-0408">Iron</keyword>
<name>A0A1B7NSD9_9EURO</name>
<keyword evidence="11" id="KW-0472">Membrane</keyword>
<dbReference type="SMART" id="SM00747">
    <property type="entry name" value="CFEM"/>
    <property type="match status" value="1"/>
</dbReference>
<evidence type="ECO:0000256" key="8">
    <source>
        <dbReference type="ARBA" id="ARBA00022723"/>
    </source>
</evidence>
<evidence type="ECO:0000256" key="6">
    <source>
        <dbReference type="ARBA" id="ARBA00022617"/>
    </source>
</evidence>
<dbReference type="GO" id="GO:0005576">
    <property type="term" value="C:extracellular region"/>
    <property type="evidence" value="ECO:0007669"/>
    <property type="project" value="UniProtKB-SubCell"/>
</dbReference>
<dbReference type="STRING" id="1658172.A0A1B7NSD9"/>
<evidence type="ECO:0000313" key="18">
    <source>
        <dbReference type="EMBL" id="OAX79681.1"/>
    </source>
</evidence>
<protein>
    <recommendedName>
        <fullName evidence="17">CFEM domain-containing protein</fullName>
    </recommendedName>
</protein>
<evidence type="ECO:0000313" key="19">
    <source>
        <dbReference type="Proteomes" id="UP000091918"/>
    </source>
</evidence>
<keyword evidence="8" id="KW-0479">Metal-binding</keyword>
<evidence type="ECO:0000259" key="17">
    <source>
        <dbReference type="PROSITE" id="PS52012"/>
    </source>
</evidence>
<dbReference type="GO" id="GO:0098552">
    <property type="term" value="C:side of membrane"/>
    <property type="evidence" value="ECO:0007669"/>
    <property type="project" value="UniProtKB-KW"/>
</dbReference>
<dbReference type="PANTHER" id="PTHR37928">
    <property type="entry name" value="CFEM DOMAIN PROTEIN (AFU_ORTHOLOGUE AFUA_6G14090)"/>
    <property type="match status" value="1"/>
</dbReference>
<evidence type="ECO:0000256" key="16">
    <source>
        <dbReference type="SAM" id="SignalP"/>
    </source>
</evidence>
<evidence type="ECO:0000256" key="9">
    <source>
        <dbReference type="ARBA" id="ARBA00022729"/>
    </source>
</evidence>
<comment type="subcellular location">
    <subcellularLocation>
        <location evidence="1">Cell membrane</location>
        <topology evidence="1">Lipid-anchor</topology>
        <topology evidence="1">GPI-anchor</topology>
    </subcellularLocation>
    <subcellularLocation>
        <location evidence="2">Secreted</location>
    </subcellularLocation>
</comment>
<dbReference type="Proteomes" id="UP000091918">
    <property type="component" value="Unassembled WGS sequence"/>
</dbReference>